<evidence type="ECO:0000256" key="3">
    <source>
        <dbReference type="ARBA" id="ARBA00023237"/>
    </source>
</evidence>
<comment type="caution">
    <text evidence="7">The sequence shown here is derived from an EMBL/GenBank/DDBJ whole genome shotgun (WGS) entry which is preliminary data.</text>
</comment>
<dbReference type="PANTHER" id="PTHR30329">
    <property type="entry name" value="STATOR ELEMENT OF FLAGELLAR MOTOR COMPLEX"/>
    <property type="match status" value="1"/>
</dbReference>
<protein>
    <recommendedName>
        <fullName evidence="6">OmpA-like domain-containing protein</fullName>
    </recommendedName>
</protein>
<dbReference type="InterPro" id="IPR050330">
    <property type="entry name" value="Bact_OuterMem_StrucFunc"/>
</dbReference>
<feature type="signal peptide" evidence="5">
    <location>
        <begin position="1"/>
        <end position="21"/>
    </location>
</feature>
<evidence type="ECO:0000256" key="4">
    <source>
        <dbReference type="PROSITE-ProRule" id="PRU00473"/>
    </source>
</evidence>
<dbReference type="PRINTS" id="PR01021">
    <property type="entry name" value="OMPADOMAIN"/>
</dbReference>
<dbReference type="Proteomes" id="UP000190787">
    <property type="component" value="Unassembled WGS sequence"/>
</dbReference>
<keyword evidence="3" id="KW-0998">Cell outer membrane</keyword>
<proteinExistence type="predicted"/>
<reference evidence="7 8" key="1">
    <citation type="submission" date="2016-11" db="EMBL/GenBank/DDBJ databases">
        <title>A multilocus sequence analysis scheme for characterization of bacteria in the genus Thioclava.</title>
        <authorList>
            <person name="Liu Y."/>
            <person name="Shao Z."/>
        </authorList>
    </citation>
    <scope>NUCLEOTIDE SEQUENCE [LARGE SCALE GENOMIC DNA]</scope>
    <source>
        <strain evidence="7 8">TAW-CT134</strain>
    </source>
</reference>
<keyword evidence="8" id="KW-1185">Reference proteome</keyword>
<keyword evidence="2 4" id="KW-0472">Membrane</keyword>
<dbReference type="CDD" id="cd07185">
    <property type="entry name" value="OmpA_C-like"/>
    <property type="match status" value="1"/>
</dbReference>
<evidence type="ECO:0000256" key="5">
    <source>
        <dbReference type="SAM" id="SignalP"/>
    </source>
</evidence>
<dbReference type="SUPFAM" id="SSF103088">
    <property type="entry name" value="OmpA-like"/>
    <property type="match status" value="1"/>
</dbReference>
<evidence type="ECO:0000259" key="6">
    <source>
        <dbReference type="PROSITE" id="PS51123"/>
    </source>
</evidence>
<sequence length="218" mass="23223">MAGNMKLRTLAITVGTMAVLAGCSEGTKTFNSEVGSTTEGSLGFGSAIAQNQAMMSGNQSYVINMTRKFAADVPNTVHFAFNSSVLDAQARNALLMQANWIRQNPEVRFRVYGHTDLVGSNAYNKALGLRRARAVVNFLVSQGISRSRLEALVSYGETHPLVYTQAPNEQNRRTVTEVSGFVTKGKPMLLDGKYAAVIYRDYIASAAAGGGDSGGGGN</sequence>
<evidence type="ECO:0000313" key="8">
    <source>
        <dbReference type="Proteomes" id="UP000190787"/>
    </source>
</evidence>
<name>A0ABX3N291_9RHOB</name>
<evidence type="ECO:0000256" key="1">
    <source>
        <dbReference type="ARBA" id="ARBA00004442"/>
    </source>
</evidence>
<feature type="chain" id="PRO_5047230288" description="OmpA-like domain-containing protein" evidence="5">
    <location>
        <begin position="22"/>
        <end position="218"/>
    </location>
</feature>
<dbReference type="EMBL" id="MPZV01000001">
    <property type="protein sequence ID" value="OOY26001.1"/>
    <property type="molecule type" value="Genomic_DNA"/>
</dbReference>
<dbReference type="InterPro" id="IPR036737">
    <property type="entry name" value="OmpA-like_sf"/>
</dbReference>
<comment type="subcellular location">
    <subcellularLocation>
        <location evidence="1">Cell outer membrane</location>
    </subcellularLocation>
</comment>
<dbReference type="PANTHER" id="PTHR30329:SF21">
    <property type="entry name" value="LIPOPROTEIN YIAD-RELATED"/>
    <property type="match status" value="1"/>
</dbReference>
<gene>
    <name evidence="7" type="ORF">BMI91_06350</name>
</gene>
<feature type="domain" description="OmpA-like" evidence="6">
    <location>
        <begin position="66"/>
        <end position="182"/>
    </location>
</feature>
<evidence type="ECO:0000256" key="2">
    <source>
        <dbReference type="ARBA" id="ARBA00023136"/>
    </source>
</evidence>
<dbReference type="InterPro" id="IPR006665">
    <property type="entry name" value="OmpA-like"/>
</dbReference>
<dbReference type="Gene3D" id="3.30.1330.60">
    <property type="entry name" value="OmpA-like domain"/>
    <property type="match status" value="1"/>
</dbReference>
<dbReference type="Pfam" id="PF00691">
    <property type="entry name" value="OmpA"/>
    <property type="match status" value="1"/>
</dbReference>
<dbReference type="PROSITE" id="PS51123">
    <property type="entry name" value="OMPA_2"/>
    <property type="match status" value="1"/>
</dbReference>
<dbReference type="InterPro" id="IPR006664">
    <property type="entry name" value="OMP_bac"/>
</dbReference>
<evidence type="ECO:0000313" key="7">
    <source>
        <dbReference type="EMBL" id="OOY26001.1"/>
    </source>
</evidence>
<organism evidence="7 8">
    <name type="scientific">Thioclava sediminum</name>
    <dbReference type="NCBI Taxonomy" id="1915319"/>
    <lineage>
        <taxon>Bacteria</taxon>
        <taxon>Pseudomonadati</taxon>
        <taxon>Pseudomonadota</taxon>
        <taxon>Alphaproteobacteria</taxon>
        <taxon>Rhodobacterales</taxon>
        <taxon>Paracoccaceae</taxon>
        <taxon>Thioclava</taxon>
    </lineage>
</organism>
<keyword evidence="5" id="KW-0732">Signal</keyword>
<dbReference type="PROSITE" id="PS51257">
    <property type="entry name" value="PROKAR_LIPOPROTEIN"/>
    <property type="match status" value="1"/>
</dbReference>
<accession>A0ABX3N291</accession>